<dbReference type="Proteomes" id="UP000807469">
    <property type="component" value="Unassembled WGS sequence"/>
</dbReference>
<protein>
    <submittedName>
        <fullName evidence="5">WD40 repeat-like protein</fullName>
    </submittedName>
</protein>
<gene>
    <name evidence="5" type="ORF">BDN70DRAFT_900518</name>
</gene>
<dbReference type="OrthoDB" id="3238562at2759"/>
<evidence type="ECO:0000313" key="5">
    <source>
        <dbReference type="EMBL" id="KAF9472479.1"/>
    </source>
</evidence>
<name>A0A9P6CTV3_9AGAR</name>
<accession>A0A9P6CTV3</accession>
<sequence>MPSDDLPEYTLCTELAGSRGPVNALLFSEDKSILVSGGDDESIHVWNTTTYKHEFSFHNDQWGQVTALAWVFIDAPIDDKCTILAVGCGRGCVCLVGVNKGRLSRDAKTTTVFAFNDAVEAIAYDRINSKMAITSHSGQVKMFAVDKMSLKLLWTANMNNAIPRAVFFHGPSNSLLMTLGLETGEICCREVESANSLWKKTLNGPIGSAALSSDQGTLLVDNLANRSFDIYTIPSNSRTASLPFSATSRFTKQCTFSEGARIAVCGSVVNKVYIVDVTTNEILQTLVAGDAPEMMQTVAATDGSRMGALIAGGSNKGGIYLWQRMNFEKQDDENAEMTQNPSPPSESQPYGHEPINPQVVFLVLILTYGNWSPYLWQFVATMTAAFQSALQDLRSLLKIWITVLPPGANFSAFVVPPKILSRGQLSRYSPAHTDPNFTAKPTFEDIFRDAVSRNQSPERNVLCQPQVPMPSSMHLVVRRVLYTLERRASFQPLAQRLSDTPHTQRGLWYSPRVGT</sequence>
<proteinExistence type="predicted"/>
<organism evidence="5 6">
    <name type="scientific">Pholiota conissans</name>
    <dbReference type="NCBI Taxonomy" id="109636"/>
    <lineage>
        <taxon>Eukaryota</taxon>
        <taxon>Fungi</taxon>
        <taxon>Dikarya</taxon>
        <taxon>Basidiomycota</taxon>
        <taxon>Agaricomycotina</taxon>
        <taxon>Agaricomycetes</taxon>
        <taxon>Agaricomycetidae</taxon>
        <taxon>Agaricales</taxon>
        <taxon>Agaricineae</taxon>
        <taxon>Strophariaceae</taxon>
        <taxon>Pholiota</taxon>
    </lineage>
</organism>
<dbReference type="SUPFAM" id="SSF50978">
    <property type="entry name" value="WD40 repeat-like"/>
    <property type="match status" value="1"/>
</dbReference>
<dbReference type="PROSITE" id="PS00678">
    <property type="entry name" value="WD_REPEATS_1"/>
    <property type="match status" value="1"/>
</dbReference>
<dbReference type="EMBL" id="MU155531">
    <property type="protein sequence ID" value="KAF9472479.1"/>
    <property type="molecule type" value="Genomic_DNA"/>
</dbReference>
<dbReference type="InterPro" id="IPR001680">
    <property type="entry name" value="WD40_rpt"/>
</dbReference>
<comment type="caution">
    <text evidence="5">The sequence shown here is derived from an EMBL/GenBank/DDBJ whole genome shotgun (WGS) entry which is preliminary data.</text>
</comment>
<evidence type="ECO:0000256" key="3">
    <source>
        <dbReference type="PROSITE-ProRule" id="PRU00221"/>
    </source>
</evidence>
<dbReference type="Pfam" id="PF00400">
    <property type="entry name" value="WD40"/>
    <property type="match status" value="1"/>
</dbReference>
<dbReference type="PROSITE" id="PS50082">
    <property type="entry name" value="WD_REPEATS_2"/>
    <property type="match status" value="1"/>
</dbReference>
<dbReference type="InterPro" id="IPR036322">
    <property type="entry name" value="WD40_repeat_dom_sf"/>
</dbReference>
<keyword evidence="6" id="KW-1185">Reference proteome</keyword>
<evidence type="ECO:0000256" key="1">
    <source>
        <dbReference type="ARBA" id="ARBA00022574"/>
    </source>
</evidence>
<keyword evidence="1 3" id="KW-0853">WD repeat</keyword>
<dbReference type="InterPro" id="IPR050505">
    <property type="entry name" value="WDR55/POC1"/>
</dbReference>
<dbReference type="PROSITE" id="PS50294">
    <property type="entry name" value="WD_REPEATS_REGION"/>
    <property type="match status" value="1"/>
</dbReference>
<evidence type="ECO:0000256" key="4">
    <source>
        <dbReference type="SAM" id="MobiDB-lite"/>
    </source>
</evidence>
<dbReference type="PANTHER" id="PTHR44019">
    <property type="entry name" value="WD REPEAT-CONTAINING PROTEIN 55"/>
    <property type="match status" value="1"/>
</dbReference>
<dbReference type="InterPro" id="IPR015943">
    <property type="entry name" value="WD40/YVTN_repeat-like_dom_sf"/>
</dbReference>
<dbReference type="AlphaFoldDB" id="A0A9P6CTV3"/>
<dbReference type="PANTHER" id="PTHR44019:SF8">
    <property type="entry name" value="POC1 CENTRIOLAR PROTEIN HOMOLOG"/>
    <property type="match status" value="1"/>
</dbReference>
<evidence type="ECO:0000256" key="2">
    <source>
        <dbReference type="ARBA" id="ARBA00022737"/>
    </source>
</evidence>
<dbReference type="Gene3D" id="2.130.10.10">
    <property type="entry name" value="YVTN repeat-like/Quinoprotein amine dehydrogenase"/>
    <property type="match status" value="1"/>
</dbReference>
<feature type="region of interest" description="Disordered" evidence="4">
    <location>
        <begin position="331"/>
        <end position="351"/>
    </location>
</feature>
<keyword evidence="2" id="KW-0677">Repeat</keyword>
<dbReference type="InterPro" id="IPR019775">
    <property type="entry name" value="WD40_repeat_CS"/>
</dbReference>
<dbReference type="SMART" id="SM00320">
    <property type="entry name" value="WD40"/>
    <property type="match status" value="4"/>
</dbReference>
<evidence type="ECO:0000313" key="6">
    <source>
        <dbReference type="Proteomes" id="UP000807469"/>
    </source>
</evidence>
<reference evidence="5" key="1">
    <citation type="submission" date="2020-11" db="EMBL/GenBank/DDBJ databases">
        <authorList>
            <consortium name="DOE Joint Genome Institute"/>
            <person name="Ahrendt S."/>
            <person name="Riley R."/>
            <person name="Andreopoulos W."/>
            <person name="Labutti K."/>
            <person name="Pangilinan J."/>
            <person name="Ruiz-Duenas F.J."/>
            <person name="Barrasa J.M."/>
            <person name="Sanchez-Garcia M."/>
            <person name="Camarero S."/>
            <person name="Miyauchi S."/>
            <person name="Serrano A."/>
            <person name="Linde D."/>
            <person name="Babiker R."/>
            <person name="Drula E."/>
            <person name="Ayuso-Fernandez I."/>
            <person name="Pacheco R."/>
            <person name="Padilla G."/>
            <person name="Ferreira P."/>
            <person name="Barriuso J."/>
            <person name="Kellner H."/>
            <person name="Castanera R."/>
            <person name="Alfaro M."/>
            <person name="Ramirez L."/>
            <person name="Pisabarro A.G."/>
            <person name="Kuo A."/>
            <person name="Tritt A."/>
            <person name="Lipzen A."/>
            <person name="He G."/>
            <person name="Yan M."/>
            <person name="Ng V."/>
            <person name="Cullen D."/>
            <person name="Martin F."/>
            <person name="Rosso M.-N."/>
            <person name="Henrissat B."/>
            <person name="Hibbett D."/>
            <person name="Martinez A.T."/>
            <person name="Grigoriev I.V."/>
        </authorList>
    </citation>
    <scope>NUCLEOTIDE SEQUENCE</scope>
    <source>
        <strain evidence="5">CIRM-BRFM 674</strain>
    </source>
</reference>
<feature type="repeat" description="WD" evidence="3">
    <location>
        <begin position="15"/>
        <end position="56"/>
    </location>
</feature>